<gene>
    <name evidence="4" type="primary">pntB</name>
    <name evidence="4" type="ORF">BST13_37595</name>
</gene>
<evidence type="ECO:0000256" key="1">
    <source>
        <dbReference type="ARBA" id="ARBA00023027"/>
    </source>
</evidence>
<dbReference type="Proteomes" id="UP000192448">
    <property type="component" value="Unassembled WGS sequence"/>
</dbReference>
<accession>A0A1W9ZUM1</accession>
<feature type="transmembrane region" description="Helical" evidence="2">
    <location>
        <begin position="93"/>
        <end position="113"/>
    </location>
</feature>
<keyword evidence="2" id="KW-1133">Transmembrane helix</keyword>
<evidence type="ECO:0000259" key="3">
    <source>
        <dbReference type="Pfam" id="PF02233"/>
    </source>
</evidence>
<keyword evidence="2" id="KW-0812">Transmembrane</keyword>
<feature type="transmembrane region" description="Helical" evidence="2">
    <location>
        <begin position="61"/>
        <end position="81"/>
    </location>
</feature>
<protein>
    <submittedName>
        <fullName evidence="4">NAD(P) transhydrogenase subunit beta</fullName>
    </submittedName>
</protein>
<feature type="non-terminal residue" evidence="4">
    <location>
        <position position="126"/>
    </location>
</feature>
<evidence type="ECO:0000313" key="4">
    <source>
        <dbReference type="EMBL" id="ORA21490.1"/>
    </source>
</evidence>
<organism evidence="4 5">
    <name type="scientific">Mycobacterium aquaticum</name>
    <dbReference type="NCBI Taxonomy" id="1927124"/>
    <lineage>
        <taxon>Bacteria</taxon>
        <taxon>Bacillati</taxon>
        <taxon>Actinomycetota</taxon>
        <taxon>Actinomycetes</taxon>
        <taxon>Mycobacteriales</taxon>
        <taxon>Mycobacteriaceae</taxon>
        <taxon>Mycobacterium</taxon>
    </lineage>
</organism>
<keyword evidence="5" id="KW-1185">Reference proteome</keyword>
<proteinExistence type="predicted"/>
<feature type="transmembrane region" description="Helical" evidence="2">
    <location>
        <begin position="6"/>
        <end position="26"/>
    </location>
</feature>
<dbReference type="EMBL" id="MVHF01000078">
    <property type="protein sequence ID" value="ORA21490.1"/>
    <property type="molecule type" value="Genomic_DNA"/>
</dbReference>
<keyword evidence="1" id="KW-0520">NAD</keyword>
<dbReference type="STRING" id="1927124.BST13_37595"/>
<dbReference type="PANTHER" id="PTHR44758:SF1">
    <property type="entry name" value="NAD(P) TRANSHYDROGENASE SUBUNIT BETA"/>
    <property type="match status" value="1"/>
</dbReference>
<evidence type="ECO:0000313" key="5">
    <source>
        <dbReference type="Proteomes" id="UP000192448"/>
    </source>
</evidence>
<name>A0A1W9ZUM1_9MYCO</name>
<dbReference type="InterPro" id="IPR034300">
    <property type="entry name" value="PNTB-like"/>
</dbReference>
<keyword evidence="2" id="KW-0472">Membrane</keyword>
<dbReference type="PANTHER" id="PTHR44758">
    <property type="entry name" value="NAD(P) TRANSHYDROGENASE SUBUNIT BETA"/>
    <property type="match status" value="1"/>
</dbReference>
<dbReference type="Pfam" id="PF02233">
    <property type="entry name" value="PNTB"/>
    <property type="match status" value="1"/>
</dbReference>
<feature type="transmembrane region" description="Helical" evidence="2">
    <location>
        <begin position="38"/>
        <end position="55"/>
    </location>
</feature>
<evidence type="ECO:0000256" key="2">
    <source>
        <dbReference type="SAM" id="Phobius"/>
    </source>
</evidence>
<reference evidence="4 5" key="1">
    <citation type="submission" date="2017-02" db="EMBL/GenBank/DDBJ databases">
        <title>The new phylogeny of genus Mycobacterium.</title>
        <authorList>
            <person name="Tortoli E."/>
            <person name="Trovato A."/>
            <person name="Cirillo D.M."/>
        </authorList>
    </citation>
    <scope>NUCLEOTIDE SEQUENCE [LARGE SCALE GENOMIC DNA]</scope>
    <source>
        <strain evidence="4 5">RW6</strain>
    </source>
</reference>
<dbReference type="AlphaFoldDB" id="A0A1W9ZUM1"/>
<comment type="caution">
    <text evidence="4">The sequence shown here is derived from an EMBL/GenBank/DDBJ whole genome shotgun (WGS) entry which is preliminary data.</text>
</comment>
<dbReference type="RefSeq" id="WP_211296283.1">
    <property type="nucleotide sequence ID" value="NZ_MVHF01000078.1"/>
</dbReference>
<sequence>MFTLENVASAAYVIAALLFILALAGLSKHETSRAGNTFGIVGMAVALIATIALALDRKIEPLGLALLVGAMIVGAAIGLWRARVVEMTGMPELIALLHSFVGLAAVLVGWNGYLHVENDLAGAEAA</sequence>
<feature type="domain" description="NADP transhydrogenase beta-like" evidence="3">
    <location>
        <begin position="9"/>
        <end position="118"/>
    </location>
</feature>